<keyword evidence="3" id="KW-0904">Protein phosphatase</keyword>
<evidence type="ECO:0008006" key="9">
    <source>
        <dbReference type="Google" id="ProtNLM"/>
    </source>
</evidence>
<dbReference type="Pfam" id="PF00782">
    <property type="entry name" value="DSPc"/>
    <property type="match status" value="1"/>
</dbReference>
<comment type="catalytic activity">
    <reaction evidence="4">
        <text>O-phospho-L-threonyl-[protein] + H2O = L-threonyl-[protein] + phosphate</text>
        <dbReference type="Rhea" id="RHEA:47004"/>
        <dbReference type="Rhea" id="RHEA-COMP:11060"/>
        <dbReference type="Rhea" id="RHEA-COMP:11605"/>
        <dbReference type="ChEBI" id="CHEBI:15377"/>
        <dbReference type="ChEBI" id="CHEBI:30013"/>
        <dbReference type="ChEBI" id="CHEBI:43474"/>
        <dbReference type="ChEBI" id="CHEBI:61977"/>
        <dbReference type="EC" id="3.1.3.16"/>
    </reaction>
</comment>
<dbReference type="Gene3D" id="3.90.190.10">
    <property type="entry name" value="Protein tyrosine phosphatase superfamily"/>
    <property type="match status" value="1"/>
</dbReference>
<gene>
    <name evidence="7" type="ORF">BSTOLATCC_MIC58012</name>
</gene>
<feature type="domain" description="Tyrosine-protein phosphatase" evidence="5">
    <location>
        <begin position="9"/>
        <end position="150"/>
    </location>
</feature>
<dbReference type="Proteomes" id="UP001162131">
    <property type="component" value="Unassembled WGS sequence"/>
</dbReference>
<evidence type="ECO:0000256" key="3">
    <source>
        <dbReference type="ARBA" id="ARBA00022912"/>
    </source>
</evidence>
<keyword evidence="2" id="KW-0378">Hydrolase</keyword>
<dbReference type="PANTHER" id="PTHR10159">
    <property type="entry name" value="DUAL SPECIFICITY PROTEIN PHOSPHATASE"/>
    <property type="match status" value="1"/>
</dbReference>
<dbReference type="PROSITE" id="PS50054">
    <property type="entry name" value="TYR_PHOSPHATASE_DUAL"/>
    <property type="match status" value="1"/>
</dbReference>
<dbReference type="PROSITE" id="PS50056">
    <property type="entry name" value="TYR_PHOSPHATASE_2"/>
    <property type="match status" value="1"/>
</dbReference>
<organism evidence="7 8">
    <name type="scientific">Blepharisma stoltei</name>
    <dbReference type="NCBI Taxonomy" id="1481888"/>
    <lineage>
        <taxon>Eukaryota</taxon>
        <taxon>Sar</taxon>
        <taxon>Alveolata</taxon>
        <taxon>Ciliophora</taxon>
        <taxon>Postciliodesmatophora</taxon>
        <taxon>Heterotrichea</taxon>
        <taxon>Heterotrichida</taxon>
        <taxon>Blepharismidae</taxon>
        <taxon>Blepharisma</taxon>
    </lineage>
</organism>
<dbReference type="GO" id="GO:0004722">
    <property type="term" value="F:protein serine/threonine phosphatase activity"/>
    <property type="evidence" value="ECO:0007669"/>
    <property type="project" value="UniProtKB-EC"/>
</dbReference>
<dbReference type="InterPro" id="IPR020422">
    <property type="entry name" value="TYR_PHOSPHATASE_DUAL_dom"/>
</dbReference>
<sequence length="162" mass="18313">MISECAVEEIDEIDKGLFLGNLKAASNLNLLAKHKITHVVVCGNGLEKYFPANFSYCQINIEDVIDADIATHFPETSNFIDTALKNKGRVFVHCVMGISRSPTIIIAYLMKHRKMKLHKAIQKVKKKRFVVNPNIGFLLQLKQFEKTIETDETGCECKCNII</sequence>
<dbReference type="SUPFAM" id="SSF52799">
    <property type="entry name" value="(Phosphotyrosine protein) phosphatases II"/>
    <property type="match status" value="1"/>
</dbReference>
<dbReference type="CDD" id="cd14498">
    <property type="entry name" value="DSP"/>
    <property type="match status" value="1"/>
</dbReference>
<accession>A0AAU9K665</accession>
<dbReference type="EMBL" id="CAJZBQ010000056">
    <property type="protein sequence ID" value="CAG9333193.1"/>
    <property type="molecule type" value="Genomic_DNA"/>
</dbReference>
<dbReference type="InterPro" id="IPR000340">
    <property type="entry name" value="Dual-sp_phosphatase_cat-dom"/>
</dbReference>
<name>A0AAU9K665_9CILI</name>
<feature type="domain" description="Tyrosine specific protein phosphatases" evidence="6">
    <location>
        <begin position="71"/>
        <end position="128"/>
    </location>
</feature>
<dbReference type="InterPro" id="IPR029021">
    <property type="entry name" value="Prot-tyrosine_phosphatase-like"/>
</dbReference>
<dbReference type="PANTHER" id="PTHR10159:SF521">
    <property type="entry name" value="LEUCINE RICH REPEAT AND PHOSPHATASE DOMAIN CONTAINING PROTEIN"/>
    <property type="match status" value="1"/>
</dbReference>
<reference evidence="7" key="1">
    <citation type="submission" date="2021-09" db="EMBL/GenBank/DDBJ databases">
        <authorList>
            <consortium name="AG Swart"/>
            <person name="Singh M."/>
            <person name="Singh A."/>
            <person name="Seah K."/>
            <person name="Emmerich C."/>
        </authorList>
    </citation>
    <scope>NUCLEOTIDE SEQUENCE</scope>
    <source>
        <strain evidence="7">ATCC30299</strain>
    </source>
</reference>
<dbReference type="GO" id="GO:0043409">
    <property type="term" value="P:negative regulation of MAPK cascade"/>
    <property type="evidence" value="ECO:0007669"/>
    <property type="project" value="TreeGrafter"/>
</dbReference>
<evidence type="ECO:0000259" key="6">
    <source>
        <dbReference type="PROSITE" id="PS50056"/>
    </source>
</evidence>
<evidence type="ECO:0000256" key="1">
    <source>
        <dbReference type="ARBA" id="ARBA00008601"/>
    </source>
</evidence>
<comment type="similarity">
    <text evidence="1">Belongs to the protein-tyrosine phosphatase family. Non-receptor class dual specificity subfamily.</text>
</comment>
<dbReference type="InterPro" id="IPR016130">
    <property type="entry name" value="Tyr_Pase_AS"/>
</dbReference>
<dbReference type="InterPro" id="IPR000387">
    <property type="entry name" value="Tyr_Pase_dom"/>
</dbReference>
<evidence type="ECO:0000313" key="8">
    <source>
        <dbReference type="Proteomes" id="UP001162131"/>
    </source>
</evidence>
<dbReference type="SMART" id="SM00195">
    <property type="entry name" value="DSPc"/>
    <property type="match status" value="1"/>
</dbReference>
<dbReference type="PROSITE" id="PS00383">
    <property type="entry name" value="TYR_PHOSPHATASE_1"/>
    <property type="match status" value="1"/>
</dbReference>
<dbReference type="GO" id="GO:0005737">
    <property type="term" value="C:cytoplasm"/>
    <property type="evidence" value="ECO:0007669"/>
    <property type="project" value="TreeGrafter"/>
</dbReference>
<dbReference type="FunFam" id="3.90.190.10:FF:000004">
    <property type="entry name" value="Protein phosphatase Slingshot homolog 2"/>
    <property type="match status" value="1"/>
</dbReference>
<comment type="caution">
    <text evidence="7">The sequence shown here is derived from an EMBL/GenBank/DDBJ whole genome shotgun (WGS) entry which is preliminary data.</text>
</comment>
<proteinExistence type="inferred from homology"/>
<protein>
    <recommendedName>
        <fullName evidence="9">Protein-serine/threonine phosphatase</fullName>
    </recommendedName>
</protein>
<dbReference type="AlphaFoldDB" id="A0AAU9K665"/>
<evidence type="ECO:0000259" key="5">
    <source>
        <dbReference type="PROSITE" id="PS50054"/>
    </source>
</evidence>
<evidence type="ECO:0000313" key="7">
    <source>
        <dbReference type="EMBL" id="CAG9333193.1"/>
    </source>
</evidence>
<keyword evidence="8" id="KW-1185">Reference proteome</keyword>
<evidence type="ECO:0000256" key="4">
    <source>
        <dbReference type="ARBA" id="ARBA00048336"/>
    </source>
</evidence>
<evidence type="ECO:0000256" key="2">
    <source>
        <dbReference type="ARBA" id="ARBA00022801"/>
    </source>
</evidence>